<keyword evidence="2" id="KW-0378">Hydrolase</keyword>
<dbReference type="Gene3D" id="3.30.428.10">
    <property type="entry name" value="HIT-like"/>
    <property type="match status" value="1"/>
</dbReference>
<comment type="caution">
    <text evidence="2">The sequence shown here is derived from an EMBL/GenBank/DDBJ whole genome shotgun (WGS) entry which is preliminary data.</text>
</comment>
<name>A0A2T0T1G0_9PSEU</name>
<dbReference type="Proteomes" id="UP000239494">
    <property type="component" value="Unassembled WGS sequence"/>
</dbReference>
<feature type="compositionally biased region" description="Basic and acidic residues" evidence="1">
    <location>
        <begin position="11"/>
        <end position="21"/>
    </location>
</feature>
<organism evidence="2 3">
    <name type="scientific">Umezawaea tangerina</name>
    <dbReference type="NCBI Taxonomy" id="84725"/>
    <lineage>
        <taxon>Bacteria</taxon>
        <taxon>Bacillati</taxon>
        <taxon>Actinomycetota</taxon>
        <taxon>Actinomycetes</taxon>
        <taxon>Pseudonocardiales</taxon>
        <taxon>Pseudonocardiaceae</taxon>
        <taxon>Umezawaea</taxon>
    </lineage>
</organism>
<sequence>MERNGPAGPESRPHYDGAMDHDDGTDLVGCAPCDMTRGRVPLPGGRIHGTPRWLVVHVLGAFGLGALAVVPRRHVVHVAALTGQEAAELGGLLRDVAAVVTALTDPVQVYTCQWSHTGGEAAHVHFVLQPVRRSDMERHPGRLGPALQSAMFDDGDRPDPAAVESFAEQARAEFARQAAGRPTGVEDSS</sequence>
<accession>A0A2T0T1G0</accession>
<keyword evidence="3" id="KW-1185">Reference proteome</keyword>
<dbReference type="AlphaFoldDB" id="A0A2T0T1G0"/>
<reference evidence="2 3" key="1">
    <citation type="submission" date="2018-03" db="EMBL/GenBank/DDBJ databases">
        <title>Genomic Encyclopedia of Archaeal and Bacterial Type Strains, Phase II (KMG-II): from individual species to whole genera.</title>
        <authorList>
            <person name="Goeker M."/>
        </authorList>
    </citation>
    <scope>NUCLEOTIDE SEQUENCE [LARGE SCALE GENOMIC DNA]</scope>
    <source>
        <strain evidence="2 3">DSM 44720</strain>
    </source>
</reference>
<evidence type="ECO:0000256" key="1">
    <source>
        <dbReference type="SAM" id="MobiDB-lite"/>
    </source>
</evidence>
<protein>
    <submittedName>
        <fullName evidence="2">Diadenosine tetraphosphate (Ap4A) HIT family hydrolase</fullName>
    </submittedName>
</protein>
<feature type="region of interest" description="Disordered" evidence="1">
    <location>
        <begin position="1"/>
        <end position="21"/>
    </location>
</feature>
<dbReference type="GO" id="GO:0016787">
    <property type="term" value="F:hydrolase activity"/>
    <property type="evidence" value="ECO:0007669"/>
    <property type="project" value="UniProtKB-KW"/>
</dbReference>
<gene>
    <name evidence="2" type="ORF">CLV43_10774</name>
</gene>
<dbReference type="InterPro" id="IPR036265">
    <property type="entry name" value="HIT-like_sf"/>
</dbReference>
<evidence type="ECO:0000313" key="3">
    <source>
        <dbReference type="Proteomes" id="UP000239494"/>
    </source>
</evidence>
<dbReference type="SUPFAM" id="SSF54197">
    <property type="entry name" value="HIT-like"/>
    <property type="match status" value="1"/>
</dbReference>
<dbReference type="EMBL" id="PVTF01000007">
    <property type="protein sequence ID" value="PRY39491.1"/>
    <property type="molecule type" value="Genomic_DNA"/>
</dbReference>
<proteinExistence type="predicted"/>
<evidence type="ECO:0000313" key="2">
    <source>
        <dbReference type="EMBL" id="PRY39491.1"/>
    </source>
</evidence>